<reference evidence="4" key="1">
    <citation type="submission" date="2023-01" db="EMBL/GenBank/DDBJ databases">
        <title>Complete genome sequence of Planctobacterium marinum strain Dej080120_11.</title>
        <authorList>
            <person name="Ueki S."/>
            <person name="Maruyama F."/>
        </authorList>
    </citation>
    <scope>NUCLEOTIDE SEQUENCE</scope>
    <source>
        <strain evidence="4">Dej080120_11</strain>
    </source>
</reference>
<evidence type="ECO:0000313" key="4">
    <source>
        <dbReference type="EMBL" id="BDX06579.1"/>
    </source>
</evidence>
<evidence type="ECO:0000256" key="1">
    <source>
        <dbReference type="ARBA" id="ARBA00008635"/>
    </source>
</evidence>
<feature type="binding site" evidence="3">
    <location>
        <position position="123"/>
    </location>
    <ligand>
        <name>a divalent metal cation</name>
        <dbReference type="ChEBI" id="CHEBI:60240"/>
    </ligand>
</feature>
<dbReference type="SUPFAM" id="SSF109854">
    <property type="entry name" value="DinB/YfiT-like putative metalloenzymes"/>
    <property type="match status" value="1"/>
</dbReference>
<dbReference type="RefSeq" id="WP_338292593.1">
    <property type="nucleotide sequence ID" value="NZ_AP027272.1"/>
</dbReference>
<sequence length="164" mass="18894">MLSCFEYKQWADKRTIEAIKLLALEKKDSSAFCLQQLNHMTIVEELFISRIEQRQAPHESTNTVTIPLIEELQERNNRNNLWLQEYLKNNSEVQLQTPISFVFTDGKSGRLTVQEILMHLLTHSSYHRGSIAHALDLAGTAHPVDGLAMYLHQAQPDRREPAEN</sequence>
<accession>A0AA48HJU7</accession>
<feature type="binding site" evidence="3">
    <location>
        <position position="127"/>
    </location>
    <ligand>
        <name>a divalent metal cation</name>
        <dbReference type="ChEBI" id="CHEBI:60240"/>
    </ligand>
</feature>
<dbReference type="AlphaFoldDB" id="A0AA48HJU7"/>
<protein>
    <submittedName>
        <fullName evidence="4">Damage-inducible protein DinB</fullName>
    </submittedName>
</protein>
<dbReference type="Gene3D" id="1.20.120.450">
    <property type="entry name" value="dinb family like domain"/>
    <property type="match status" value="1"/>
</dbReference>
<dbReference type="Pfam" id="PF05163">
    <property type="entry name" value="DinB"/>
    <property type="match status" value="1"/>
</dbReference>
<dbReference type="PANTHER" id="PTHR37302">
    <property type="entry name" value="SLR1116 PROTEIN"/>
    <property type="match status" value="1"/>
</dbReference>
<dbReference type="GO" id="GO:0046872">
    <property type="term" value="F:metal ion binding"/>
    <property type="evidence" value="ECO:0007669"/>
    <property type="project" value="UniProtKB-KW"/>
</dbReference>
<dbReference type="KEGG" id="pmaw:MACH26_21000"/>
<evidence type="ECO:0000313" key="5">
    <source>
        <dbReference type="Proteomes" id="UP001333710"/>
    </source>
</evidence>
<proteinExistence type="inferred from homology"/>
<keyword evidence="5" id="KW-1185">Reference proteome</keyword>
<organism evidence="4 5">
    <name type="scientific">Planctobacterium marinum</name>
    <dbReference type="NCBI Taxonomy" id="1631968"/>
    <lineage>
        <taxon>Bacteria</taxon>
        <taxon>Pseudomonadati</taxon>
        <taxon>Pseudomonadota</taxon>
        <taxon>Gammaproteobacteria</taxon>
        <taxon>Alteromonadales</taxon>
        <taxon>Alteromonadaceae</taxon>
        <taxon>Planctobacterium</taxon>
    </lineage>
</organism>
<dbReference type="Proteomes" id="UP001333710">
    <property type="component" value="Chromosome"/>
</dbReference>
<dbReference type="InterPro" id="IPR034660">
    <property type="entry name" value="DinB/YfiT-like"/>
</dbReference>
<evidence type="ECO:0000256" key="3">
    <source>
        <dbReference type="PIRSR" id="PIRSR607837-1"/>
    </source>
</evidence>
<dbReference type="PANTHER" id="PTHR37302:SF1">
    <property type="entry name" value="PROTEIN DINB"/>
    <property type="match status" value="1"/>
</dbReference>
<evidence type="ECO:0000256" key="2">
    <source>
        <dbReference type="ARBA" id="ARBA00022723"/>
    </source>
</evidence>
<keyword evidence="2 3" id="KW-0479">Metal-binding</keyword>
<comment type="similarity">
    <text evidence="1">Belongs to the DinB family.</text>
</comment>
<gene>
    <name evidence="4" type="ORF">MACH26_21000</name>
</gene>
<feature type="binding site" evidence="3">
    <location>
        <position position="39"/>
    </location>
    <ligand>
        <name>a divalent metal cation</name>
        <dbReference type="ChEBI" id="CHEBI:60240"/>
    </ligand>
</feature>
<dbReference type="InterPro" id="IPR007837">
    <property type="entry name" value="DinB"/>
</dbReference>
<name>A0AA48HJU7_9ALTE</name>
<dbReference type="EMBL" id="AP027272">
    <property type="protein sequence ID" value="BDX06579.1"/>
    <property type="molecule type" value="Genomic_DNA"/>
</dbReference>